<organism evidence="1 2">
    <name type="scientific">Tripterygium wilfordii</name>
    <name type="common">Thunder God vine</name>
    <dbReference type="NCBI Taxonomy" id="458696"/>
    <lineage>
        <taxon>Eukaryota</taxon>
        <taxon>Viridiplantae</taxon>
        <taxon>Streptophyta</taxon>
        <taxon>Embryophyta</taxon>
        <taxon>Tracheophyta</taxon>
        <taxon>Spermatophyta</taxon>
        <taxon>Magnoliopsida</taxon>
        <taxon>eudicotyledons</taxon>
        <taxon>Gunneridae</taxon>
        <taxon>Pentapetalae</taxon>
        <taxon>rosids</taxon>
        <taxon>fabids</taxon>
        <taxon>Celastrales</taxon>
        <taxon>Celastraceae</taxon>
        <taxon>Tripterygium</taxon>
    </lineage>
</organism>
<protein>
    <submittedName>
        <fullName evidence="1">Pentatricopeptide repeat-containing protein</fullName>
    </submittedName>
</protein>
<evidence type="ECO:0000313" key="2">
    <source>
        <dbReference type="Proteomes" id="UP000593562"/>
    </source>
</evidence>
<dbReference type="EMBL" id="JAAARO010000006">
    <property type="protein sequence ID" value="KAF5746575.1"/>
    <property type="molecule type" value="Genomic_DNA"/>
</dbReference>
<keyword evidence="2" id="KW-1185">Reference proteome</keyword>
<proteinExistence type="predicted"/>
<evidence type="ECO:0000313" key="1">
    <source>
        <dbReference type="EMBL" id="KAF5746575.1"/>
    </source>
</evidence>
<reference evidence="1 2" key="1">
    <citation type="journal article" date="2020" name="Nat. Commun.">
        <title>Genome of Tripterygium wilfordii and identification of cytochrome P450 involved in triptolide biosynthesis.</title>
        <authorList>
            <person name="Tu L."/>
            <person name="Su P."/>
            <person name="Zhang Z."/>
            <person name="Gao L."/>
            <person name="Wang J."/>
            <person name="Hu T."/>
            <person name="Zhou J."/>
            <person name="Zhang Y."/>
            <person name="Zhao Y."/>
            <person name="Liu Y."/>
            <person name="Song Y."/>
            <person name="Tong Y."/>
            <person name="Lu Y."/>
            <person name="Yang J."/>
            <person name="Xu C."/>
            <person name="Jia M."/>
            <person name="Peters R.J."/>
            <person name="Huang L."/>
            <person name="Gao W."/>
        </authorList>
    </citation>
    <scope>NUCLEOTIDE SEQUENCE [LARGE SCALE GENOMIC DNA]</scope>
    <source>
        <strain evidence="2">cv. XIE 37</strain>
        <tissue evidence="1">Leaf</tissue>
    </source>
</reference>
<name>A0A7J7DJP0_TRIWF</name>
<dbReference type="AlphaFoldDB" id="A0A7J7DJP0"/>
<gene>
    <name evidence="1" type="ORF">HS088_TW06G00746</name>
</gene>
<dbReference type="InParanoid" id="A0A7J7DJP0"/>
<dbReference type="Proteomes" id="UP000593562">
    <property type="component" value="Unassembled WGS sequence"/>
</dbReference>
<comment type="caution">
    <text evidence="1">The sequence shown here is derived from an EMBL/GenBank/DDBJ whole genome shotgun (WGS) entry which is preliminary data.</text>
</comment>
<accession>A0A7J7DJP0</accession>
<sequence length="100" mass="11897">MAFQQFGRTKSVAKRSKKYLEEALYVRLYKDGSSELSVRQQLNQFIKSNKRVYKWEVGDTLKKLRHRELYYPAFKIHLPKFPLFVKAISCSVCSWELGFI</sequence>